<proteinExistence type="predicted"/>
<dbReference type="Pfam" id="PF17989">
    <property type="entry name" value="ALP_N"/>
    <property type="match status" value="1"/>
</dbReference>
<evidence type="ECO:0000313" key="3">
    <source>
        <dbReference type="Proteomes" id="UP000301475"/>
    </source>
</evidence>
<dbReference type="EMBL" id="CP039381">
    <property type="protein sequence ID" value="QCT05995.1"/>
    <property type="molecule type" value="Genomic_DNA"/>
</dbReference>
<feature type="domain" description="Actin-like protein N-terminal" evidence="1">
    <location>
        <begin position="11"/>
        <end position="143"/>
    </location>
</feature>
<gene>
    <name evidence="2" type="ORF">E5Z56_00825</name>
</gene>
<keyword evidence="3" id="KW-1185">Reference proteome</keyword>
<dbReference type="OrthoDB" id="9769994at2"/>
<dbReference type="InterPro" id="IPR040607">
    <property type="entry name" value="ALP_N"/>
</dbReference>
<dbReference type="CDD" id="cd10227">
    <property type="entry name" value="ASKHA_NBD_ParM-like"/>
    <property type="match status" value="1"/>
</dbReference>
<sequence>MKTLNNFKIIGIDHGYGNIKTASHCFKTGITTHDSEPLFTKDMLTYNDKYYLIGEGHKEFLPEKQNDEDYYILTLAAIATELADEGLTEADVIIAAGLPLTWTSGQKADFAAYLSKSKEVAFTFRNVDYHIRICDVKIYPQGYSAVVPIKSTLKGLSMVADIGNGTMNTLYLVNGKPQSGKMFTEKFGTYQCTLAIREGFMRNTRRELNDYIIDEVLQTGTADIPDSDLEIITAIAEEYVAEIFRRLREHGYDESTMKLYVCGGGGCLIKNFYHGNLDRVKFIDDICAAAKGYEYLADVYLRAEAKNEGRV</sequence>
<dbReference type="KEGG" id="ruj:E5Z56_00825"/>
<name>A0A4P8XST8_9FIRM</name>
<evidence type="ECO:0000313" key="2">
    <source>
        <dbReference type="EMBL" id="QCT05995.1"/>
    </source>
</evidence>
<evidence type="ECO:0000259" key="1">
    <source>
        <dbReference type="Pfam" id="PF17989"/>
    </source>
</evidence>
<dbReference type="AlphaFoldDB" id="A0A4P8XST8"/>
<organism evidence="2 3">
    <name type="scientific">Ruminococcus bovis</name>
    <dbReference type="NCBI Taxonomy" id="2564099"/>
    <lineage>
        <taxon>Bacteria</taxon>
        <taxon>Bacillati</taxon>
        <taxon>Bacillota</taxon>
        <taxon>Clostridia</taxon>
        <taxon>Eubacteriales</taxon>
        <taxon>Oscillospiraceae</taxon>
        <taxon>Ruminococcus</taxon>
    </lineage>
</organism>
<reference evidence="2 3" key="1">
    <citation type="submission" date="2019-04" db="EMBL/GenBank/DDBJ databases">
        <authorList>
            <person name="Embree M."/>
            <person name="Gaffney J.R."/>
        </authorList>
    </citation>
    <scope>NUCLEOTIDE SEQUENCE [LARGE SCALE GENOMIC DNA]</scope>
    <source>
        <strain evidence="2 3">JE7A12</strain>
    </source>
</reference>
<dbReference type="RefSeq" id="WP_138156093.1">
    <property type="nucleotide sequence ID" value="NZ_CP039381.1"/>
</dbReference>
<dbReference type="InterPro" id="IPR043129">
    <property type="entry name" value="ATPase_NBD"/>
</dbReference>
<dbReference type="Proteomes" id="UP000301475">
    <property type="component" value="Chromosome"/>
</dbReference>
<dbReference type="Gene3D" id="3.30.420.40">
    <property type="match status" value="2"/>
</dbReference>
<protein>
    <submittedName>
        <fullName evidence="2">ParM/StbA family protein</fullName>
    </submittedName>
</protein>
<dbReference type="SUPFAM" id="SSF53067">
    <property type="entry name" value="Actin-like ATPase domain"/>
    <property type="match status" value="2"/>
</dbReference>
<accession>A0A4P8XST8</accession>